<dbReference type="AlphaFoldDB" id="A0A0U2N8L9"/>
<sequence>MQEEEMTKIVKRVLMIVKDNLPTDCEELLNKMEKKFLRDIRDLGTEKAFEKWYKDFNDEEDVEIISS</sequence>
<accession>A0A0U2N8L9</accession>
<evidence type="ECO:0000313" key="4">
    <source>
        <dbReference type="Proteomes" id="UP000065473"/>
    </source>
</evidence>
<evidence type="ECO:0000313" key="2">
    <source>
        <dbReference type="EMBL" id="ALU31252.1"/>
    </source>
</evidence>
<protein>
    <submittedName>
        <fullName evidence="1">Uncharacterized protein</fullName>
    </submittedName>
</protein>
<dbReference type="Proteomes" id="UP000065473">
    <property type="component" value="Chromosome"/>
</dbReference>
<dbReference type="OrthoDB" id="40794at2157"/>
<evidence type="ECO:0000313" key="1">
    <source>
        <dbReference type="EMBL" id="ALU28541.1"/>
    </source>
</evidence>
<evidence type="ECO:0000313" key="3">
    <source>
        <dbReference type="Proteomes" id="UP000060043"/>
    </source>
</evidence>
<gene>
    <name evidence="1" type="ORF">ATY89_00205</name>
    <name evidence="2" type="ORF">ATZ20_03250</name>
</gene>
<dbReference type="PaxDb" id="1435377-SUSAZ_06010"/>
<dbReference type="GeneID" id="14551763"/>
<dbReference type="RefSeq" id="WP_015385585.1">
    <property type="nucleotide sequence ID" value="NZ_BHWZ01000003.1"/>
</dbReference>
<dbReference type="EMBL" id="CP013694">
    <property type="protein sequence ID" value="ALU28541.1"/>
    <property type="molecule type" value="Genomic_DNA"/>
</dbReference>
<reference evidence="3 4" key="1">
    <citation type="submission" date="2015-12" db="EMBL/GenBank/DDBJ databases">
        <title>A stable core within a dynamic pangenome in Sulfolobus acidocaldarius.</title>
        <authorList>
            <person name="Anderson R."/>
            <person name="Kouris A."/>
            <person name="Seward C."/>
            <person name="Campbell K."/>
            <person name="Whitaker R."/>
        </authorList>
    </citation>
    <scope>NUCLEOTIDE SEQUENCE [LARGE SCALE GENOMIC DNA]</scope>
    <source>
        <strain evidence="1 4">GG12-C01-09</strain>
        <strain evidence="2 3">NG05B_CO5_07</strain>
    </source>
</reference>
<name>A0A0U2N8L9_9CREN</name>
<dbReference type="EMBL" id="CP013695">
    <property type="protein sequence ID" value="ALU31252.1"/>
    <property type="molecule type" value="Genomic_DNA"/>
</dbReference>
<organism evidence="1 4">
    <name type="scientific">Sulfolobus acidocaldarius</name>
    <dbReference type="NCBI Taxonomy" id="2285"/>
    <lineage>
        <taxon>Archaea</taxon>
        <taxon>Thermoproteota</taxon>
        <taxon>Thermoprotei</taxon>
        <taxon>Sulfolobales</taxon>
        <taxon>Sulfolobaceae</taxon>
        <taxon>Sulfolobus</taxon>
    </lineage>
</organism>
<proteinExistence type="predicted"/>
<dbReference type="Proteomes" id="UP000060043">
    <property type="component" value="Chromosome"/>
</dbReference>